<dbReference type="Gene3D" id="3.90.190.10">
    <property type="entry name" value="Protein tyrosine phosphatase superfamily"/>
    <property type="match status" value="1"/>
</dbReference>
<dbReference type="Proteomes" id="UP000199026">
    <property type="component" value="Unassembled WGS sequence"/>
</dbReference>
<dbReference type="EMBL" id="FNPR01000001">
    <property type="protein sequence ID" value="SDY27058.1"/>
    <property type="molecule type" value="Genomic_DNA"/>
</dbReference>
<proteinExistence type="predicted"/>
<dbReference type="RefSeq" id="WP_089888424.1">
    <property type="nucleotide sequence ID" value="NZ_CALJFH010000030.1"/>
</dbReference>
<feature type="domain" description="Beta-lactamase hydrolase-like protein phosphatase-like" evidence="1">
    <location>
        <begin position="4"/>
        <end position="110"/>
    </location>
</feature>
<evidence type="ECO:0000259" key="1">
    <source>
        <dbReference type="Pfam" id="PF04273"/>
    </source>
</evidence>
<dbReference type="STRING" id="576131.SAMN05444486_1011074"/>
<dbReference type="Pfam" id="PF04273">
    <property type="entry name" value="BLH_phosphatase"/>
    <property type="match status" value="1"/>
</dbReference>
<dbReference type="AlphaFoldDB" id="A0A1H3IJ04"/>
<dbReference type="GeneID" id="78123858"/>
<sequence length="136" mass="14605">MVHQVTDTYFVSPQITPEAMAQLAEHGFSDVICNRPDSEIGPELQHDVMEQAAKAAGLAFHFHPLVHQSLLETSNSERQRDILAHAEGKVLAYCASGNRSSVVWALGQAGVLPADQIIDAAAGAGYDLSQLRPMLG</sequence>
<dbReference type="SUPFAM" id="SSF52799">
    <property type="entry name" value="(Phosphotyrosine protein) phosphatases II"/>
    <property type="match status" value="1"/>
</dbReference>
<gene>
    <name evidence="2" type="ORF">SAMN05444486_1011074</name>
</gene>
<reference evidence="2 3" key="1">
    <citation type="submission" date="2016-10" db="EMBL/GenBank/DDBJ databases">
        <authorList>
            <person name="de Groot N.N."/>
        </authorList>
    </citation>
    <scope>NUCLEOTIDE SEQUENCE [LARGE SCALE GENOMIC DNA]</scope>
    <source>
        <strain evidence="2 3">DSM 24677</strain>
    </source>
</reference>
<dbReference type="NCBIfam" id="TIGR01244">
    <property type="entry name" value="TIGR01244 family sulfur transferase"/>
    <property type="match status" value="1"/>
</dbReference>
<organism evidence="2 3">
    <name type="scientific">Lentibacter algarum</name>
    <dbReference type="NCBI Taxonomy" id="576131"/>
    <lineage>
        <taxon>Bacteria</taxon>
        <taxon>Pseudomonadati</taxon>
        <taxon>Pseudomonadota</taxon>
        <taxon>Alphaproteobacteria</taxon>
        <taxon>Rhodobacterales</taxon>
        <taxon>Roseobacteraceae</taxon>
        <taxon>Lentibacter</taxon>
    </lineage>
</organism>
<evidence type="ECO:0000313" key="3">
    <source>
        <dbReference type="Proteomes" id="UP000199026"/>
    </source>
</evidence>
<dbReference type="InterPro" id="IPR029021">
    <property type="entry name" value="Prot-tyrosine_phosphatase-like"/>
</dbReference>
<dbReference type="GO" id="GO:0016787">
    <property type="term" value="F:hydrolase activity"/>
    <property type="evidence" value="ECO:0007669"/>
    <property type="project" value="InterPro"/>
</dbReference>
<evidence type="ECO:0000313" key="2">
    <source>
        <dbReference type="EMBL" id="SDY27058.1"/>
    </source>
</evidence>
<protein>
    <submittedName>
        <fullName evidence="2">TIGR01244 family protein</fullName>
    </submittedName>
</protein>
<dbReference type="InterPro" id="IPR005939">
    <property type="entry name" value="BLH_phosphatase-like"/>
</dbReference>
<dbReference type="OrthoDB" id="9805710at2"/>
<name>A0A1H3IJ04_9RHOB</name>
<keyword evidence="3" id="KW-1185">Reference proteome</keyword>
<accession>A0A1H3IJ04</accession>